<sequence length="290" mass="32508">MSKNNSPFSFKIFLPEGDPDGLRIIGKSHWTGKGLVFNRSNYKESSKREEFQKTGVYILVGDAEDGTLPTIYIGEGEPVLRRLNRHYANKDFWNWGVFFVSTDNSLNKAHVKNIESQLIELAKKAKRAKLDNNVDSHAPTLSEWEQADVDSFLDDMLSVFPLLGLHAFKKTKKKSHKKFPTLKINGSGVSAKGQDTGEGFVVFKGSQSKKFTAKSIHNYLITTRDDLINSGVLLPDGENFIFSQDYTFKSPSTAASIVLARNANGRIEWKNEQGVTLRDIQTEGIDLSQE</sequence>
<evidence type="ECO:0000313" key="3">
    <source>
        <dbReference type="Proteomes" id="UP000002601"/>
    </source>
</evidence>
<evidence type="ECO:0000259" key="1">
    <source>
        <dbReference type="Pfam" id="PF14267"/>
    </source>
</evidence>
<dbReference type="eggNOG" id="COG0322">
    <property type="taxonomic scope" value="Bacteria"/>
</dbReference>
<dbReference type="CDD" id="cd10447">
    <property type="entry name" value="GIY-YIG_unchar_2"/>
    <property type="match status" value="1"/>
</dbReference>
<dbReference type="RefSeq" id="WP_015851542.1">
    <property type="nucleotide sequence ID" value="NC_012881.1"/>
</dbReference>
<dbReference type="AlphaFoldDB" id="C6BT22"/>
<evidence type="ECO:0000313" key="2">
    <source>
        <dbReference type="EMBL" id="ACS79726.1"/>
    </source>
</evidence>
<dbReference type="HOGENOM" id="CLU_052782_2_0_7"/>
<dbReference type="Pfam" id="PF14267">
    <property type="entry name" value="DUF4357"/>
    <property type="match status" value="1"/>
</dbReference>
<feature type="domain" description="DUF4357" evidence="1">
    <location>
        <begin position="224"/>
        <end position="277"/>
    </location>
</feature>
<reference evidence="2 3" key="1">
    <citation type="submission" date="2009-06" db="EMBL/GenBank/DDBJ databases">
        <title>Complete sequence of Desulfovibrio salexigens DSM 2638.</title>
        <authorList>
            <consortium name="US DOE Joint Genome Institute"/>
            <person name="Lucas S."/>
            <person name="Copeland A."/>
            <person name="Lapidus A."/>
            <person name="Glavina del Rio T."/>
            <person name="Tice H."/>
            <person name="Bruce D."/>
            <person name="Goodwin L."/>
            <person name="Pitluck S."/>
            <person name="Munk A.C."/>
            <person name="Brettin T."/>
            <person name="Detter J.C."/>
            <person name="Han C."/>
            <person name="Tapia R."/>
            <person name="Larimer F."/>
            <person name="Land M."/>
            <person name="Hauser L."/>
            <person name="Kyrpides N."/>
            <person name="Anderson I."/>
            <person name="Wall J.D."/>
            <person name="Arkin A.P."/>
            <person name="Dehal P."/>
            <person name="Chivian D."/>
            <person name="Giles B."/>
            <person name="Hazen T.C."/>
        </authorList>
    </citation>
    <scope>NUCLEOTIDE SEQUENCE [LARGE SCALE GENOMIC DNA]</scope>
    <source>
        <strain evidence="3">ATCC 14822 / DSM 2638 / NCIMB 8403 / VKM B-1763</strain>
    </source>
</reference>
<dbReference type="STRING" id="526222.Desal_1664"/>
<name>C6BT22_MARSD</name>
<dbReference type="InterPro" id="IPR025579">
    <property type="entry name" value="DUF4357"/>
</dbReference>
<dbReference type="Proteomes" id="UP000002601">
    <property type="component" value="Chromosome"/>
</dbReference>
<protein>
    <recommendedName>
        <fullName evidence="1">DUF4357 domain-containing protein</fullName>
    </recommendedName>
</protein>
<organism evidence="2 3">
    <name type="scientific">Maridesulfovibrio salexigens (strain ATCC 14822 / DSM 2638 / NCIMB 8403 / VKM B-1763)</name>
    <name type="common">Desulfovibrio salexigens</name>
    <dbReference type="NCBI Taxonomy" id="526222"/>
    <lineage>
        <taxon>Bacteria</taxon>
        <taxon>Pseudomonadati</taxon>
        <taxon>Thermodesulfobacteriota</taxon>
        <taxon>Desulfovibrionia</taxon>
        <taxon>Desulfovibrionales</taxon>
        <taxon>Desulfovibrionaceae</taxon>
        <taxon>Maridesulfovibrio</taxon>
    </lineage>
</organism>
<dbReference type="OrthoDB" id="2656488at2"/>
<gene>
    <name evidence="2" type="ordered locus">Desal_1664</name>
</gene>
<keyword evidence="3" id="KW-1185">Reference proteome</keyword>
<dbReference type="KEGG" id="dsa:Desal_1664"/>
<proteinExistence type="predicted"/>
<dbReference type="EMBL" id="CP001649">
    <property type="protein sequence ID" value="ACS79726.1"/>
    <property type="molecule type" value="Genomic_DNA"/>
</dbReference>
<accession>C6BT22</accession>